<evidence type="ECO:0008006" key="3">
    <source>
        <dbReference type="Google" id="ProtNLM"/>
    </source>
</evidence>
<sequence>MYAFVRFLEDNVCYALPVSCVRDFSPRSRLDFDNQKVYAVYRGPEELGAGPESPPRAPRDWGALLLHKAQILALAGERAGREGPGDGAGAGTGEGARGSHCLLRPLLLCPRLCFGGRGVSRRPDQLKSRGGPLCLPRLPPGQLPRCQSVPTSVSALLFLSIPQAPSLCLSRPTCVYLRFCLSPSVYLSLSSSPPCSLGLLSFFSCLSFPLRP</sequence>
<name>A0A8D1DAW6_PIG</name>
<dbReference type="GO" id="GO:0045892">
    <property type="term" value="P:negative regulation of DNA-templated transcription"/>
    <property type="evidence" value="ECO:0007669"/>
    <property type="project" value="InterPro"/>
</dbReference>
<proteinExistence type="predicted"/>
<dbReference type="GO" id="GO:0003677">
    <property type="term" value="F:DNA binding"/>
    <property type="evidence" value="ECO:0007669"/>
    <property type="project" value="InterPro"/>
</dbReference>
<dbReference type="Ensembl" id="ENSSSCT00040010747.1">
    <property type="protein sequence ID" value="ENSSSCP00040004163.1"/>
    <property type="gene ID" value="ENSSSCG00040008214.1"/>
</dbReference>
<dbReference type="PANTHER" id="PTHR14628">
    <property type="entry name" value="BEN DOMAIN-CONTAINING PROTEIN 5"/>
    <property type="match status" value="1"/>
</dbReference>
<dbReference type="PANTHER" id="PTHR14628:SF1">
    <property type="entry name" value="BEN DOMAIN-CONTAINING PROTEIN 5"/>
    <property type="match status" value="1"/>
</dbReference>
<dbReference type="InterPro" id="IPR040391">
    <property type="entry name" value="BEND5"/>
</dbReference>
<protein>
    <recommendedName>
        <fullName evidence="3">BEN domain containing 5</fullName>
    </recommendedName>
</protein>
<evidence type="ECO:0000313" key="1">
    <source>
        <dbReference type="Ensembl" id="ENSSSCP00040004163.1"/>
    </source>
</evidence>
<dbReference type="AlphaFoldDB" id="A0A8D1DAW6"/>
<organism evidence="1 2">
    <name type="scientific">Sus scrofa</name>
    <name type="common">Pig</name>
    <dbReference type="NCBI Taxonomy" id="9823"/>
    <lineage>
        <taxon>Eukaryota</taxon>
        <taxon>Metazoa</taxon>
        <taxon>Chordata</taxon>
        <taxon>Craniata</taxon>
        <taxon>Vertebrata</taxon>
        <taxon>Euteleostomi</taxon>
        <taxon>Mammalia</taxon>
        <taxon>Eutheria</taxon>
        <taxon>Laurasiatheria</taxon>
        <taxon>Artiodactyla</taxon>
        <taxon>Suina</taxon>
        <taxon>Suidae</taxon>
        <taxon>Sus</taxon>
    </lineage>
</organism>
<reference evidence="1" key="1">
    <citation type="submission" date="2025-08" db="UniProtKB">
        <authorList>
            <consortium name="Ensembl"/>
        </authorList>
    </citation>
    <scope>IDENTIFICATION</scope>
</reference>
<dbReference type="Proteomes" id="UP000694722">
    <property type="component" value="Unplaced"/>
</dbReference>
<evidence type="ECO:0000313" key="2">
    <source>
        <dbReference type="Proteomes" id="UP000694722"/>
    </source>
</evidence>
<accession>A0A8D1DAW6</accession>